<dbReference type="AlphaFoldDB" id="A0A9K3PDB5"/>
<evidence type="ECO:0000313" key="2">
    <source>
        <dbReference type="Proteomes" id="UP000693970"/>
    </source>
</evidence>
<accession>A0A9K3PDB5</accession>
<reference evidence="1" key="2">
    <citation type="submission" date="2021-04" db="EMBL/GenBank/DDBJ databases">
        <authorList>
            <person name="Podell S."/>
        </authorList>
    </citation>
    <scope>NUCLEOTIDE SEQUENCE</scope>
    <source>
        <strain evidence="1">Hildebrandi</strain>
    </source>
</reference>
<dbReference type="Proteomes" id="UP000693970">
    <property type="component" value="Unassembled WGS sequence"/>
</dbReference>
<comment type="caution">
    <text evidence="1">The sequence shown here is derived from an EMBL/GenBank/DDBJ whole genome shotgun (WGS) entry which is preliminary data.</text>
</comment>
<organism evidence="1 2">
    <name type="scientific">Nitzschia inconspicua</name>
    <dbReference type="NCBI Taxonomy" id="303405"/>
    <lineage>
        <taxon>Eukaryota</taxon>
        <taxon>Sar</taxon>
        <taxon>Stramenopiles</taxon>
        <taxon>Ochrophyta</taxon>
        <taxon>Bacillariophyta</taxon>
        <taxon>Bacillariophyceae</taxon>
        <taxon>Bacillariophycidae</taxon>
        <taxon>Bacillariales</taxon>
        <taxon>Bacillariaceae</taxon>
        <taxon>Nitzschia</taxon>
    </lineage>
</organism>
<gene>
    <name evidence="1" type="ORF">IV203_007569</name>
</gene>
<keyword evidence="2" id="KW-1185">Reference proteome</keyword>
<evidence type="ECO:0000313" key="1">
    <source>
        <dbReference type="EMBL" id="KAG7342476.1"/>
    </source>
</evidence>
<reference evidence="1" key="1">
    <citation type="journal article" date="2021" name="Sci. Rep.">
        <title>Diploid genomic architecture of Nitzschia inconspicua, an elite biomass production diatom.</title>
        <authorList>
            <person name="Oliver A."/>
            <person name="Podell S."/>
            <person name="Pinowska A."/>
            <person name="Traller J.C."/>
            <person name="Smith S.R."/>
            <person name="McClure R."/>
            <person name="Beliaev A."/>
            <person name="Bohutskyi P."/>
            <person name="Hill E.A."/>
            <person name="Rabines A."/>
            <person name="Zheng H."/>
            <person name="Allen L.Z."/>
            <person name="Kuo A."/>
            <person name="Grigoriev I.V."/>
            <person name="Allen A.E."/>
            <person name="Hazlebeck D."/>
            <person name="Allen E.E."/>
        </authorList>
    </citation>
    <scope>NUCLEOTIDE SEQUENCE</scope>
    <source>
        <strain evidence="1">Hildebrandi</strain>
    </source>
</reference>
<sequence>MYPGFGKQNSSFVQLWRDTVQHVYPQAKSVVGYINTTTVNDDVIQNLSGSSKLIPQLLIVDTVKTSKLLHEHLGGLKIHAGTVLFLMDFQRSKDLVQQIYGCFRPKYLLPVYISWNNEHVAFVVTRTLSVNEPDIFQCYQELAKVNFHTTTFHIHLMKTRMEQDLMFLSGLTTNAAIHERFREGLRDKTLQAMNKALNEQDEWTWRVLSGLGDRS</sequence>
<dbReference type="OrthoDB" id="55311at2759"/>
<protein>
    <submittedName>
        <fullName evidence="1">Uncharacterized protein</fullName>
    </submittedName>
</protein>
<name>A0A9K3PDB5_9STRA</name>
<proteinExistence type="predicted"/>
<dbReference type="EMBL" id="JAGRRH010000025">
    <property type="protein sequence ID" value="KAG7342476.1"/>
    <property type="molecule type" value="Genomic_DNA"/>
</dbReference>